<dbReference type="InterPro" id="IPR050914">
    <property type="entry name" value="snRNP_SmB/NAA38-like"/>
</dbReference>
<dbReference type="InterPro" id="IPR010920">
    <property type="entry name" value="LSM_dom_sf"/>
</dbReference>
<organism evidence="3 4">
    <name type="scientific">Phytophthora kernoviae</name>
    <dbReference type="NCBI Taxonomy" id="325452"/>
    <lineage>
        <taxon>Eukaryota</taxon>
        <taxon>Sar</taxon>
        <taxon>Stramenopiles</taxon>
        <taxon>Oomycota</taxon>
        <taxon>Peronosporomycetes</taxon>
        <taxon>Peronosporales</taxon>
        <taxon>Peronosporaceae</taxon>
        <taxon>Phytophthora</taxon>
    </lineage>
</organism>
<evidence type="ECO:0000313" key="4">
    <source>
        <dbReference type="Proteomes" id="UP000277300"/>
    </source>
</evidence>
<feature type="domain" description="Sm" evidence="1">
    <location>
        <begin position="51"/>
        <end position="155"/>
    </location>
</feature>
<dbReference type="PANTHER" id="PTHR10701">
    <property type="entry name" value="SMALL NUCLEAR RIBONUCLEOPROTEIN-ASSOCIATED PROTEIN B AND N"/>
    <property type="match status" value="1"/>
</dbReference>
<proteinExistence type="predicted"/>
<dbReference type="EMBL" id="MBAD02001514">
    <property type="protein sequence ID" value="RLN54017.1"/>
    <property type="molecule type" value="Genomic_DNA"/>
</dbReference>
<dbReference type="EMBL" id="MBDO02000055">
    <property type="protein sequence ID" value="RLN65380.1"/>
    <property type="molecule type" value="Genomic_DNA"/>
</dbReference>
<dbReference type="AlphaFoldDB" id="A0A3F2RVZ9"/>
<dbReference type="OrthoDB" id="368909at2759"/>
<dbReference type="CDD" id="cd06168">
    <property type="entry name" value="LSMD1"/>
    <property type="match status" value="1"/>
</dbReference>
<gene>
    <name evidence="2" type="ORF">BBJ29_004923</name>
    <name evidence="3" type="ORF">BBP00_00002912</name>
</gene>
<dbReference type="InterPro" id="IPR001163">
    <property type="entry name" value="Sm_dom_euk/arc"/>
</dbReference>
<dbReference type="InterPro" id="IPR034110">
    <property type="entry name" value="LSMD1_Sm"/>
</dbReference>
<dbReference type="Pfam" id="PF01423">
    <property type="entry name" value="LSM"/>
    <property type="match status" value="1"/>
</dbReference>
<dbReference type="GO" id="GO:0031417">
    <property type="term" value="C:NatC complex"/>
    <property type="evidence" value="ECO:0007669"/>
    <property type="project" value="InterPro"/>
</dbReference>
<reference evidence="4 5" key="1">
    <citation type="submission" date="2018-07" db="EMBL/GenBank/DDBJ databases">
        <title>Genome sequencing of oomycete isolates from Chile give support for New Zealand origin for Phytophthora kernoviae and make available the first Nothophytophthora sp. genome.</title>
        <authorList>
            <person name="Studholme D.J."/>
            <person name="Sanfuentes E."/>
            <person name="Panda P."/>
            <person name="Hill R."/>
            <person name="Sambles C."/>
            <person name="Grant M."/>
            <person name="Williams N.M."/>
            <person name="Mcdougal R.L."/>
        </authorList>
    </citation>
    <scope>NUCLEOTIDE SEQUENCE [LARGE SCALE GENOMIC DNA]</scope>
    <source>
        <strain evidence="3">Chile6</strain>
        <strain evidence="2">Chile7</strain>
    </source>
</reference>
<dbReference type="InterPro" id="IPR047575">
    <property type="entry name" value="Sm"/>
</dbReference>
<dbReference type="SMART" id="SM00651">
    <property type="entry name" value="Sm"/>
    <property type="match status" value="1"/>
</dbReference>
<accession>A0A3F2RVZ9</accession>
<evidence type="ECO:0000313" key="2">
    <source>
        <dbReference type="EMBL" id="RLN54017.1"/>
    </source>
</evidence>
<dbReference type="Gene3D" id="2.30.30.100">
    <property type="match status" value="1"/>
</dbReference>
<dbReference type="SUPFAM" id="SSF50182">
    <property type="entry name" value="Sm-like ribonucleoproteins"/>
    <property type="match status" value="1"/>
</dbReference>
<dbReference type="PROSITE" id="PS52002">
    <property type="entry name" value="SM"/>
    <property type="match status" value="1"/>
</dbReference>
<dbReference type="GO" id="GO:0003723">
    <property type="term" value="F:RNA binding"/>
    <property type="evidence" value="ECO:0007669"/>
    <property type="project" value="InterPro"/>
</dbReference>
<evidence type="ECO:0000259" key="1">
    <source>
        <dbReference type="PROSITE" id="PS52002"/>
    </source>
</evidence>
<dbReference type="Proteomes" id="UP000277300">
    <property type="component" value="Unassembled WGS sequence"/>
</dbReference>
<dbReference type="PANTHER" id="PTHR10701:SF5">
    <property type="entry name" value="N-ALPHA-ACETYLTRANSFERASE 38, NATC AUXILIARY SUBUNIT"/>
    <property type="match status" value="1"/>
</dbReference>
<comment type="caution">
    <text evidence="3">The sequence shown here is derived from an EMBL/GenBank/DDBJ whole genome shotgun (WGS) entry which is preliminary data.</text>
</comment>
<evidence type="ECO:0000313" key="3">
    <source>
        <dbReference type="EMBL" id="RLN65380.1"/>
    </source>
</evidence>
<name>A0A3F2RVZ9_9STRA</name>
<protein>
    <recommendedName>
        <fullName evidence="1">Sm domain-containing protein</fullName>
    </recommendedName>
</protein>
<dbReference type="Proteomes" id="UP000284657">
    <property type="component" value="Unassembled WGS sequence"/>
</dbReference>
<evidence type="ECO:0000313" key="5">
    <source>
        <dbReference type="Proteomes" id="UP000284657"/>
    </source>
</evidence>
<sequence>MLLPMLPSATTHDTSAVLSLNGEAQVTLVADSDGELTQQQQHSDPSTKVGEPTMEIMKLLGALVRLRISDSRVVVGRFHCFDKHQNVILKDAREFAPTRNGLKKSKDKAVMAAEAEARDQEEEARFAGVLLPTGSRSLGMTLVPGKHIVYMKVQS</sequence>